<keyword evidence="7" id="KW-1185">Reference proteome</keyword>
<dbReference type="PROSITE" id="PS51296">
    <property type="entry name" value="RIESKE"/>
    <property type="match status" value="1"/>
</dbReference>
<dbReference type="PANTHER" id="PTHR21496">
    <property type="entry name" value="FERREDOXIN-RELATED"/>
    <property type="match status" value="1"/>
</dbReference>
<evidence type="ECO:0000256" key="1">
    <source>
        <dbReference type="ARBA" id="ARBA00022714"/>
    </source>
</evidence>
<dbReference type="CDD" id="cd03467">
    <property type="entry name" value="Rieske"/>
    <property type="match status" value="1"/>
</dbReference>
<reference evidence="7" key="1">
    <citation type="journal article" date="2019" name="Int. J. Syst. Evol. Microbiol.">
        <title>The Global Catalogue of Microorganisms (GCM) 10K type strain sequencing project: providing services to taxonomists for standard genome sequencing and annotation.</title>
        <authorList>
            <consortium name="The Broad Institute Genomics Platform"/>
            <consortium name="The Broad Institute Genome Sequencing Center for Infectious Disease"/>
            <person name="Wu L."/>
            <person name="Ma J."/>
        </authorList>
    </citation>
    <scope>NUCLEOTIDE SEQUENCE [LARGE SCALE GENOMIC DNA]</scope>
    <source>
        <strain evidence="7">JCM 18459</strain>
    </source>
</reference>
<keyword evidence="1" id="KW-0001">2Fe-2S</keyword>
<evidence type="ECO:0000313" key="7">
    <source>
        <dbReference type="Proteomes" id="UP001500221"/>
    </source>
</evidence>
<dbReference type="InterPro" id="IPR036922">
    <property type="entry name" value="Rieske_2Fe-2S_sf"/>
</dbReference>
<protein>
    <submittedName>
        <fullName evidence="6">Rieske (2Fe-2S) protein</fullName>
    </submittedName>
</protein>
<evidence type="ECO:0000256" key="2">
    <source>
        <dbReference type="ARBA" id="ARBA00022723"/>
    </source>
</evidence>
<feature type="domain" description="Rieske" evidence="5">
    <location>
        <begin position="1"/>
        <end position="110"/>
    </location>
</feature>
<keyword evidence="2" id="KW-0479">Metal-binding</keyword>
<comment type="caution">
    <text evidence="6">The sequence shown here is derived from an EMBL/GenBank/DDBJ whole genome shotgun (WGS) entry which is preliminary data.</text>
</comment>
<dbReference type="InterPro" id="IPR017941">
    <property type="entry name" value="Rieske_2Fe-2S"/>
</dbReference>
<proteinExistence type="predicted"/>
<dbReference type="Proteomes" id="UP001500221">
    <property type="component" value="Unassembled WGS sequence"/>
</dbReference>
<keyword evidence="4" id="KW-0411">Iron-sulfur</keyword>
<evidence type="ECO:0000256" key="3">
    <source>
        <dbReference type="ARBA" id="ARBA00023004"/>
    </source>
</evidence>
<evidence type="ECO:0000259" key="5">
    <source>
        <dbReference type="PROSITE" id="PS51296"/>
    </source>
</evidence>
<dbReference type="EMBL" id="BAABKG010000002">
    <property type="protein sequence ID" value="GAA5145492.1"/>
    <property type="molecule type" value="Genomic_DNA"/>
</dbReference>
<evidence type="ECO:0000256" key="4">
    <source>
        <dbReference type="ARBA" id="ARBA00023014"/>
    </source>
</evidence>
<dbReference type="PANTHER" id="PTHR21496:SF23">
    <property type="entry name" value="3-PHENYLPROPIONATE_CINNAMIC ACID DIOXYGENASE FERREDOXIN SUBUNIT"/>
    <property type="match status" value="1"/>
</dbReference>
<gene>
    <name evidence="6" type="ORF">GCM10023340_14920</name>
</gene>
<dbReference type="SUPFAM" id="SSF50022">
    <property type="entry name" value="ISP domain"/>
    <property type="match status" value="1"/>
</dbReference>
<keyword evidence="3" id="KW-0408">Iron</keyword>
<evidence type="ECO:0000313" key="6">
    <source>
        <dbReference type="EMBL" id="GAA5145492.1"/>
    </source>
</evidence>
<sequence>MGTVEELRREGCRVVVVDGRRVGVISVGEEFFAINDKCPHMGASMCAGSLSGTLVAAAPHQYEYGLDDRVIRCPWHGWEFDLETGRSLLEPKRSGLRTYPVTQRDGDVVLHA</sequence>
<name>A0ABP9PFT6_9ACTN</name>
<accession>A0ABP9PFT6</accession>
<organism evidence="6 7">
    <name type="scientific">Nocardioides marinquilinus</name>
    <dbReference type="NCBI Taxonomy" id="1210400"/>
    <lineage>
        <taxon>Bacteria</taxon>
        <taxon>Bacillati</taxon>
        <taxon>Actinomycetota</taxon>
        <taxon>Actinomycetes</taxon>
        <taxon>Propionibacteriales</taxon>
        <taxon>Nocardioidaceae</taxon>
        <taxon>Nocardioides</taxon>
    </lineage>
</organism>
<dbReference type="Pfam" id="PF00355">
    <property type="entry name" value="Rieske"/>
    <property type="match status" value="1"/>
</dbReference>
<dbReference type="Gene3D" id="2.102.10.10">
    <property type="entry name" value="Rieske [2Fe-2S] iron-sulphur domain"/>
    <property type="match status" value="1"/>
</dbReference>